<evidence type="ECO:0000256" key="2">
    <source>
        <dbReference type="SAM" id="Phobius"/>
    </source>
</evidence>
<sequence>MTITDPRTAEPSTSTSTSTSTSDSTPDRHRTTRRRTWFRMLRGIVPLAVITAAFLIYALPPYLSLDPDTSRVPVPHSAIFYPALVIHIFAGSIMLCCAAMQLWPWLRRKHIAVHRWSGRIYVLAAIPVTVGSLIVAQFPPGGPVQQVGNTMLALLFGLCTAMGYRAVRQRRFGDHREWMIRSFALAFSIVANRFWLVLCVVVFAPTGEGPAMTAAIGLSTWLSWVVNLLIAEWWLHRRRRPTRRSR</sequence>
<evidence type="ECO:0000313" key="4">
    <source>
        <dbReference type="Proteomes" id="UP000199103"/>
    </source>
</evidence>
<feature type="transmembrane region" description="Helical" evidence="2">
    <location>
        <begin position="211"/>
        <end position="235"/>
    </location>
</feature>
<dbReference type="STRING" id="630515.SAMN04489812_3801"/>
<dbReference type="Proteomes" id="UP000199103">
    <property type="component" value="Chromosome I"/>
</dbReference>
<feature type="transmembrane region" description="Helical" evidence="2">
    <location>
        <begin position="40"/>
        <end position="59"/>
    </location>
</feature>
<accession>A0A1H1WU14</accession>
<name>A0A1H1WU14_9ACTN</name>
<proteinExistence type="predicted"/>
<keyword evidence="4" id="KW-1185">Reference proteome</keyword>
<reference evidence="3 4" key="1">
    <citation type="submission" date="2016-10" db="EMBL/GenBank/DDBJ databases">
        <authorList>
            <person name="de Groot N.N."/>
        </authorList>
    </citation>
    <scope>NUCLEOTIDE SEQUENCE [LARGE SCALE GENOMIC DNA]</scope>
    <source>
        <strain evidence="3 4">DSM 21800</strain>
    </source>
</reference>
<keyword evidence="2" id="KW-0812">Transmembrane</keyword>
<protein>
    <submittedName>
        <fullName evidence="3">Predicted membrane protein</fullName>
    </submittedName>
</protein>
<dbReference type="InterPro" id="IPR018750">
    <property type="entry name" value="DUF2306_membrane"/>
</dbReference>
<feature type="transmembrane region" description="Helical" evidence="2">
    <location>
        <begin position="179"/>
        <end position="205"/>
    </location>
</feature>
<dbReference type="AlphaFoldDB" id="A0A1H1WU14"/>
<organism evidence="3 4">
    <name type="scientific">Microlunatus soli</name>
    <dbReference type="NCBI Taxonomy" id="630515"/>
    <lineage>
        <taxon>Bacteria</taxon>
        <taxon>Bacillati</taxon>
        <taxon>Actinomycetota</taxon>
        <taxon>Actinomycetes</taxon>
        <taxon>Propionibacteriales</taxon>
        <taxon>Propionibacteriaceae</taxon>
        <taxon>Microlunatus</taxon>
    </lineage>
</organism>
<dbReference type="Pfam" id="PF10067">
    <property type="entry name" value="DUF2306"/>
    <property type="match status" value="1"/>
</dbReference>
<dbReference type="EMBL" id="LT629772">
    <property type="protein sequence ID" value="SDT00565.1"/>
    <property type="molecule type" value="Genomic_DNA"/>
</dbReference>
<feature type="transmembrane region" description="Helical" evidence="2">
    <location>
        <begin position="118"/>
        <end position="138"/>
    </location>
</feature>
<gene>
    <name evidence="3" type="ORF">SAMN04489812_3801</name>
</gene>
<feature type="transmembrane region" description="Helical" evidence="2">
    <location>
        <begin position="79"/>
        <end position="106"/>
    </location>
</feature>
<evidence type="ECO:0000256" key="1">
    <source>
        <dbReference type="SAM" id="MobiDB-lite"/>
    </source>
</evidence>
<keyword evidence="2" id="KW-0472">Membrane</keyword>
<evidence type="ECO:0000313" key="3">
    <source>
        <dbReference type="EMBL" id="SDT00565.1"/>
    </source>
</evidence>
<dbReference type="RefSeq" id="WP_231919926.1">
    <property type="nucleotide sequence ID" value="NZ_LT629772.1"/>
</dbReference>
<feature type="region of interest" description="Disordered" evidence="1">
    <location>
        <begin position="1"/>
        <end position="31"/>
    </location>
</feature>
<feature type="compositionally biased region" description="Low complexity" evidence="1">
    <location>
        <begin position="11"/>
        <end position="24"/>
    </location>
</feature>
<feature type="transmembrane region" description="Helical" evidence="2">
    <location>
        <begin position="150"/>
        <end position="167"/>
    </location>
</feature>
<keyword evidence="2" id="KW-1133">Transmembrane helix</keyword>